<evidence type="ECO:0000313" key="2">
    <source>
        <dbReference type="Proteomes" id="UP000696485"/>
    </source>
</evidence>
<gene>
    <name evidence="1" type="ORF">BG006_010361</name>
</gene>
<dbReference type="Proteomes" id="UP000696485">
    <property type="component" value="Unassembled WGS sequence"/>
</dbReference>
<evidence type="ECO:0000313" key="1">
    <source>
        <dbReference type="EMBL" id="KAF9326183.1"/>
    </source>
</evidence>
<accession>A0A9P5VI99</accession>
<organism evidence="1 2">
    <name type="scientific">Podila minutissima</name>
    <dbReference type="NCBI Taxonomy" id="64525"/>
    <lineage>
        <taxon>Eukaryota</taxon>
        <taxon>Fungi</taxon>
        <taxon>Fungi incertae sedis</taxon>
        <taxon>Mucoromycota</taxon>
        <taxon>Mortierellomycotina</taxon>
        <taxon>Mortierellomycetes</taxon>
        <taxon>Mortierellales</taxon>
        <taxon>Mortierellaceae</taxon>
        <taxon>Podila</taxon>
    </lineage>
</organism>
<protein>
    <submittedName>
        <fullName evidence="1">Uncharacterized protein</fullName>
    </submittedName>
</protein>
<comment type="caution">
    <text evidence="1">The sequence shown here is derived from an EMBL/GenBank/DDBJ whole genome shotgun (WGS) entry which is preliminary data.</text>
</comment>
<reference evidence="1" key="1">
    <citation type="journal article" date="2020" name="Fungal Divers.">
        <title>Resolving the Mortierellaceae phylogeny through synthesis of multi-gene phylogenetics and phylogenomics.</title>
        <authorList>
            <person name="Vandepol N."/>
            <person name="Liber J."/>
            <person name="Desiro A."/>
            <person name="Na H."/>
            <person name="Kennedy M."/>
            <person name="Barry K."/>
            <person name="Grigoriev I.V."/>
            <person name="Miller A.N."/>
            <person name="O'Donnell K."/>
            <person name="Stajich J.E."/>
            <person name="Bonito G."/>
        </authorList>
    </citation>
    <scope>NUCLEOTIDE SEQUENCE</scope>
    <source>
        <strain evidence="1">NVP1</strain>
    </source>
</reference>
<name>A0A9P5VI99_9FUNG</name>
<dbReference type="EMBL" id="JAAAUY010000815">
    <property type="protein sequence ID" value="KAF9326183.1"/>
    <property type="molecule type" value="Genomic_DNA"/>
</dbReference>
<keyword evidence="2" id="KW-1185">Reference proteome</keyword>
<proteinExistence type="predicted"/>
<dbReference type="AlphaFoldDB" id="A0A9P5VI99"/>
<sequence>MPESSGPKTEQRLFILQCLDPDYSRQKKADKIHAIEELVIQRPILKYHLWHLFGQQVKRQEKRQQEIKVLKKLRQEHSAHPVVGTVSLTIVILHHY</sequence>